<feature type="region of interest" description="Disordered" evidence="1">
    <location>
        <begin position="1"/>
        <end position="29"/>
    </location>
</feature>
<reference evidence="2" key="3">
    <citation type="submission" date="2025-09" db="UniProtKB">
        <authorList>
            <consortium name="Ensembl"/>
        </authorList>
    </citation>
    <scope>IDENTIFICATION</scope>
</reference>
<dbReference type="PANTHER" id="PTHR15132:SF1">
    <property type="entry name" value="SNRNA-ACTIVATING PROTEIN COMPLEX SUBUNIT 2"/>
    <property type="match status" value="1"/>
</dbReference>
<feature type="region of interest" description="Disordered" evidence="1">
    <location>
        <begin position="416"/>
        <end position="473"/>
    </location>
</feature>
<evidence type="ECO:0000313" key="3">
    <source>
        <dbReference type="Proteomes" id="UP000265080"/>
    </source>
</evidence>
<protein>
    <recommendedName>
        <fullName evidence="4">snRNA-activating protein complex subunit 2</fullName>
    </recommendedName>
</protein>
<feature type="region of interest" description="Disordered" evidence="1">
    <location>
        <begin position="138"/>
        <end position="271"/>
    </location>
</feature>
<evidence type="ECO:0000313" key="2">
    <source>
        <dbReference type="Ensembl" id="ENSAPEP00000015386.1"/>
    </source>
</evidence>
<feature type="compositionally biased region" description="Low complexity" evidence="1">
    <location>
        <begin position="458"/>
        <end position="468"/>
    </location>
</feature>
<name>A0A3P8SUK1_AMPPE</name>
<evidence type="ECO:0000256" key="1">
    <source>
        <dbReference type="SAM" id="MobiDB-lite"/>
    </source>
</evidence>
<organism evidence="2 3">
    <name type="scientific">Amphiprion percula</name>
    <name type="common">Orange clownfish</name>
    <name type="synonym">Lutjanus percula</name>
    <dbReference type="NCBI Taxonomy" id="161767"/>
    <lineage>
        <taxon>Eukaryota</taxon>
        <taxon>Metazoa</taxon>
        <taxon>Chordata</taxon>
        <taxon>Craniata</taxon>
        <taxon>Vertebrata</taxon>
        <taxon>Euteleostomi</taxon>
        <taxon>Actinopterygii</taxon>
        <taxon>Neopterygii</taxon>
        <taxon>Teleostei</taxon>
        <taxon>Neoteleostei</taxon>
        <taxon>Acanthomorphata</taxon>
        <taxon>Ovalentaria</taxon>
        <taxon>Pomacentridae</taxon>
        <taxon>Amphiprion</taxon>
    </lineage>
</organism>
<dbReference type="GO" id="GO:0009301">
    <property type="term" value="P:snRNA transcription"/>
    <property type="evidence" value="ECO:0007669"/>
    <property type="project" value="InterPro"/>
</dbReference>
<feature type="compositionally biased region" description="Low complexity" evidence="1">
    <location>
        <begin position="246"/>
        <end position="271"/>
    </location>
</feature>
<proteinExistence type="predicted"/>
<sequence length="496" mass="54199">MKPPPRARVKPNCSLTSESENRSGKVARRWQRAEQKKLLRALQRLPRTTGAKGDIDCAVLAKYVPTRSISEIHSAVESLKNKVISSASMKWKRKMWEEKKVRKPIEDWTNMASAVTGTLEEAISKAFSQMLTVSSTEPRTLRNCDPPQVHRPPSDCKPVGRTIPMRPMPRQPVKGVHPGTNTSNPRVLFKTPAPTMGPARRLHAQSQVVRMPNSKICPPQQQPSPTAGRSPAATSTSQSQNSEQPTTISSSSASKSMSSSSHTTLPSSATNLTPVVSTASSTATLSSSAPSSCSFTHPTPPLSSTAAAFHSKFGRTSKYATKDSPRTFGVQCVVDFERIYRFLSVIHNPSEKCHLTSMESAIVLDLLMSLPEQLPLLDCNKLRKHLIQVHQCLSAPPDSQRAKEMFQNLNNGFSAMTESQSSSDLNRKVSNQNTAVTDDSTDVSERGNEKLKLHETESQSSGSSNTSGDADMTGCCPPLNPFMVPLKLLMNREVHS</sequence>
<dbReference type="STRING" id="161767.ENSAPEP00000015386"/>
<dbReference type="Pfam" id="PF11035">
    <property type="entry name" value="SNAPC2"/>
    <property type="match status" value="1"/>
</dbReference>
<reference evidence="2 3" key="1">
    <citation type="submission" date="2018-03" db="EMBL/GenBank/DDBJ databases">
        <title>Finding Nemo's genes: A chromosome-scale reference assembly of the genome of the orange clownfish Amphiprion percula.</title>
        <authorList>
            <person name="Lehmann R."/>
        </authorList>
    </citation>
    <scope>NUCLEOTIDE SEQUENCE</scope>
</reference>
<dbReference type="GO" id="GO:0016251">
    <property type="term" value="F:RNA polymerase II general transcription initiation factor activity"/>
    <property type="evidence" value="ECO:0007669"/>
    <property type="project" value="InterPro"/>
</dbReference>
<reference evidence="2" key="2">
    <citation type="submission" date="2025-08" db="UniProtKB">
        <authorList>
            <consortium name="Ensembl"/>
        </authorList>
    </citation>
    <scope>IDENTIFICATION</scope>
</reference>
<dbReference type="OMA" id="APIEVWI"/>
<dbReference type="GO" id="GO:0016604">
    <property type="term" value="C:nuclear body"/>
    <property type="evidence" value="ECO:0007669"/>
    <property type="project" value="TreeGrafter"/>
</dbReference>
<keyword evidence="3" id="KW-1185">Reference proteome</keyword>
<dbReference type="GeneTree" id="ENSGT00390000017407"/>
<dbReference type="InterPro" id="IPR021281">
    <property type="entry name" value="SNAPC2"/>
</dbReference>
<dbReference type="Proteomes" id="UP000265080">
    <property type="component" value="Chromosome 23"/>
</dbReference>
<feature type="compositionally biased region" description="Polar residues" evidence="1">
    <location>
        <begin position="416"/>
        <end position="438"/>
    </location>
</feature>
<evidence type="ECO:0008006" key="4">
    <source>
        <dbReference type="Google" id="ProtNLM"/>
    </source>
</evidence>
<dbReference type="AlphaFoldDB" id="A0A3P8SUK1"/>
<accession>A0A3P8SUK1</accession>
<dbReference type="Ensembl" id="ENSAPET00000015785.1">
    <property type="protein sequence ID" value="ENSAPEP00000015386.1"/>
    <property type="gene ID" value="ENSAPEG00000010950.1"/>
</dbReference>
<feature type="compositionally biased region" description="Polar residues" evidence="1">
    <location>
        <begin position="223"/>
        <end position="245"/>
    </location>
</feature>
<dbReference type="PANTHER" id="PTHR15132">
    <property type="entry name" value="SNRNA-ACTIVATING PROTEIN COMPLEX SUBUNIT 2"/>
    <property type="match status" value="1"/>
</dbReference>
<feature type="compositionally biased region" description="Basic and acidic residues" evidence="1">
    <location>
        <begin position="443"/>
        <end position="457"/>
    </location>
</feature>